<name>A0ABR2QYU6_9ROSI</name>
<dbReference type="EMBL" id="JBBPBN010000030">
    <property type="protein sequence ID" value="KAK9005783.1"/>
    <property type="molecule type" value="Genomic_DNA"/>
</dbReference>
<keyword evidence="2" id="KW-1185">Reference proteome</keyword>
<evidence type="ECO:0000313" key="2">
    <source>
        <dbReference type="Proteomes" id="UP001396334"/>
    </source>
</evidence>
<comment type="caution">
    <text evidence="1">The sequence shown here is derived from an EMBL/GenBank/DDBJ whole genome shotgun (WGS) entry which is preliminary data.</text>
</comment>
<evidence type="ECO:0000313" key="1">
    <source>
        <dbReference type="EMBL" id="KAK9005783.1"/>
    </source>
</evidence>
<proteinExistence type="predicted"/>
<sequence length="82" mass="8949">MVAIVVHLGEKNEEPEKLVCKELSFSVVNQLHQKTPRSWKSGSRAGHEILTIGSCRRLRVGVFIGPHGVVVDVVASGLVTVY</sequence>
<reference evidence="1 2" key="1">
    <citation type="journal article" date="2024" name="G3 (Bethesda)">
        <title>Genome assembly of Hibiscus sabdariffa L. provides insights into metabolisms of medicinal natural products.</title>
        <authorList>
            <person name="Kim T."/>
        </authorList>
    </citation>
    <scope>NUCLEOTIDE SEQUENCE [LARGE SCALE GENOMIC DNA]</scope>
    <source>
        <strain evidence="1">TK-2024</strain>
        <tissue evidence="1">Old leaves</tissue>
    </source>
</reference>
<accession>A0ABR2QYU6</accession>
<dbReference type="Proteomes" id="UP001396334">
    <property type="component" value="Unassembled WGS sequence"/>
</dbReference>
<organism evidence="1 2">
    <name type="scientific">Hibiscus sabdariffa</name>
    <name type="common">roselle</name>
    <dbReference type="NCBI Taxonomy" id="183260"/>
    <lineage>
        <taxon>Eukaryota</taxon>
        <taxon>Viridiplantae</taxon>
        <taxon>Streptophyta</taxon>
        <taxon>Embryophyta</taxon>
        <taxon>Tracheophyta</taxon>
        <taxon>Spermatophyta</taxon>
        <taxon>Magnoliopsida</taxon>
        <taxon>eudicotyledons</taxon>
        <taxon>Gunneridae</taxon>
        <taxon>Pentapetalae</taxon>
        <taxon>rosids</taxon>
        <taxon>malvids</taxon>
        <taxon>Malvales</taxon>
        <taxon>Malvaceae</taxon>
        <taxon>Malvoideae</taxon>
        <taxon>Hibiscus</taxon>
    </lineage>
</organism>
<protein>
    <submittedName>
        <fullName evidence="1">Uncharacterized protein</fullName>
    </submittedName>
</protein>
<gene>
    <name evidence="1" type="ORF">V6N11_043203</name>
</gene>